<evidence type="ECO:0008006" key="4">
    <source>
        <dbReference type="Google" id="ProtNLM"/>
    </source>
</evidence>
<dbReference type="RefSeq" id="WP_146305276.1">
    <property type="nucleotide sequence ID" value="NZ_VOHS01000009.1"/>
</dbReference>
<comment type="caution">
    <text evidence="2">The sequence shown here is derived from an EMBL/GenBank/DDBJ whole genome shotgun (WGS) entry which is preliminary data.</text>
</comment>
<feature type="chain" id="PRO_5023009345" description="DUF3826 domain-containing protein" evidence="1">
    <location>
        <begin position="25"/>
        <end position="191"/>
    </location>
</feature>
<accession>A0A5C6LT36</accession>
<keyword evidence="3" id="KW-1185">Reference proteome</keyword>
<keyword evidence="1" id="KW-0732">Signal</keyword>
<dbReference type="Proteomes" id="UP000318815">
    <property type="component" value="Unassembled WGS sequence"/>
</dbReference>
<reference evidence="2 3" key="1">
    <citation type="submission" date="2019-08" db="EMBL/GenBank/DDBJ databases">
        <title>Whole genome sequencing of chitin degrading bacteria Chitinophaga pinensis YS16.</title>
        <authorList>
            <person name="Singh R.P."/>
            <person name="Manchanda G."/>
            <person name="Maurya I.K."/>
            <person name="Joshi N.K."/>
            <person name="Srivastava A.K."/>
        </authorList>
    </citation>
    <scope>NUCLEOTIDE SEQUENCE [LARGE SCALE GENOMIC DNA]</scope>
    <source>
        <strain evidence="2 3">YS-16</strain>
    </source>
</reference>
<gene>
    <name evidence="2" type="ORF">FEF09_11675</name>
</gene>
<evidence type="ECO:0000256" key="1">
    <source>
        <dbReference type="SAM" id="SignalP"/>
    </source>
</evidence>
<protein>
    <recommendedName>
        <fullName evidence="4">DUF3826 domain-containing protein</fullName>
    </recommendedName>
</protein>
<evidence type="ECO:0000313" key="2">
    <source>
        <dbReference type="EMBL" id="TWW00333.1"/>
    </source>
</evidence>
<feature type="signal peptide" evidence="1">
    <location>
        <begin position="1"/>
        <end position="24"/>
    </location>
</feature>
<dbReference type="EMBL" id="VOHS01000009">
    <property type="protein sequence ID" value="TWW00333.1"/>
    <property type="molecule type" value="Genomic_DNA"/>
</dbReference>
<organism evidence="2 3">
    <name type="scientific">Chitinophaga pinensis</name>
    <dbReference type="NCBI Taxonomy" id="79329"/>
    <lineage>
        <taxon>Bacteria</taxon>
        <taxon>Pseudomonadati</taxon>
        <taxon>Bacteroidota</taxon>
        <taxon>Chitinophagia</taxon>
        <taxon>Chitinophagales</taxon>
        <taxon>Chitinophagaceae</taxon>
        <taxon>Chitinophaga</taxon>
    </lineage>
</organism>
<sequence>MIRLNFPKAILLFLSMSAATAGFAQGKYKQDTDKMEKMYKLLEVKPTAEKLYSYKECFVMSGDTIKSVKDAEVDAYMAYIKSIDVFSEDYLNAEKKWFNGIRKDITKSGFSLEKIEDKYYGENPDAVKEELKLRKNVAGYYFARYFGGIKRGGHCVFKSTFTKAGYDMKIAATHIGEDWYIDWIRQGKDRN</sequence>
<dbReference type="OrthoDB" id="650785at2"/>
<dbReference type="AlphaFoldDB" id="A0A5C6LT36"/>
<evidence type="ECO:0000313" key="3">
    <source>
        <dbReference type="Proteomes" id="UP000318815"/>
    </source>
</evidence>
<name>A0A5C6LT36_9BACT</name>
<proteinExistence type="predicted"/>